<name>X1HE63_9ZZZZ</name>
<accession>X1HE63</accession>
<dbReference type="GO" id="GO:0008483">
    <property type="term" value="F:transaminase activity"/>
    <property type="evidence" value="ECO:0007669"/>
    <property type="project" value="UniProtKB-KW"/>
</dbReference>
<dbReference type="PANTHER" id="PTHR46383:SF1">
    <property type="entry name" value="ASPARTATE AMINOTRANSFERASE"/>
    <property type="match status" value="1"/>
</dbReference>
<keyword evidence="5" id="KW-0663">Pyridoxal phosphate</keyword>
<dbReference type="AlphaFoldDB" id="X1HE63"/>
<gene>
    <name evidence="6" type="ORF">S03H2_29905</name>
</gene>
<dbReference type="Gene3D" id="3.90.1150.10">
    <property type="entry name" value="Aspartate Aminotransferase, domain 1"/>
    <property type="match status" value="1"/>
</dbReference>
<keyword evidence="3" id="KW-0032">Aminotransferase</keyword>
<protein>
    <recommendedName>
        <fullName evidence="7">Aminotransferase class I/classII domain-containing protein</fullName>
    </recommendedName>
</protein>
<reference evidence="6" key="1">
    <citation type="journal article" date="2014" name="Front. Microbiol.">
        <title>High frequency of phylogenetically diverse reductive dehalogenase-homologous genes in deep subseafloor sedimentary metagenomes.</title>
        <authorList>
            <person name="Kawai M."/>
            <person name="Futagami T."/>
            <person name="Toyoda A."/>
            <person name="Takaki Y."/>
            <person name="Nishi S."/>
            <person name="Hori S."/>
            <person name="Arai W."/>
            <person name="Tsubouchi T."/>
            <person name="Morono Y."/>
            <person name="Uchiyama I."/>
            <person name="Ito T."/>
            <person name="Fujiyama A."/>
            <person name="Inagaki F."/>
            <person name="Takami H."/>
        </authorList>
    </citation>
    <scope>NUCLEOTIDE SEQUENCE</scope>
    <source>
        <strain evidence="6">Expedition CK06-06</strain>
    </source>
</reference>
<evidence type="ECO:0008006" key="7">
    <source>
        <dbReference type="Google" id="ProtNLM"/>
    </source>
</evidence>
<evidence type="ECO:0000256" key="5">
    <source>
        <dbReference type="ARBA" id="ARBA00022898"/>
    </source>
</evidence>
<evidence type="ECO:0000256" key="4">
    <source>
        <dbReference type="ARBA" id="ARBA00022679"/>
    </source>
</evidence>
<dbReference type="InterPro" id="IPR015424">
    <property type="entry name" value="PyrdxlP-dep_Trfase"/>
</dbReference>
<evidence type="ECO:0000256" key="2">
    <source>
        <dbReference type="ARBA" id="ARBA00007441"/>
    </source>
</evidence>
<comment type="caution">
    <text evidence="6">The sequence shown here is derived from an EMBL/GenBank/DDBJ whole genome shotgun (WGS) entry which is preliminary data.</text>
</comment>
<dbReference type="GO" id="GO:0006520">
    <property type="term" value="P:amino acid metabolic process"/>
    <property type="evidence" value="ECO:0007669"/>
    <property type="project" value="InterPro"/>
</dbReference>
<evidence type="ECO:0000313" key="6">
    <source>
        <dbReference type="EMBL" id="GAH52129.1"/>
    </source>
</evidence>
<dbReference type="EMBL" id="BARU01018068">
    <property type="protein sequence ID" value="GAH52129.1"/>
    <property type="molecule type" value="Genomic_DNA"/>
</dbReference>
<keyword evidence="4" id="KW-0808">Transferase</keyword>
<organism evidence="6">
    <name type="scientific">marine sediment metagenome</name>
    <dbReference type="NCBI Taxonomy" id="412755"/>
    <lineage>
        <taxon>unclassified sequences</taxon>
        <taxon>metagenomes</taxon>
        <taxon>ecological metagenomes</taxon>
    </lineage>
</organism>
<evidence type="ECO:0000256" key="3">
    <source>
        <dbReference type="ARBA" id="ARBA00022576"/>
    </source>
</evidence>
<dbReference type="InterPro" id="IPR015422">
    <property type="entry name" value="PyrdxlP-dep_Trfase_small"/>
</dbReference>
<dbReference type="InterPro" id="IPR050596">
    <property type="entry name" value="AspAT/PAT-like"/>
</dbReference>
<comment type="cofactor">
    <cofactor evidence="1">
        <name>pyridoxal 5'-phosphate</name>
        <dbReference type="ChEBI" id="CHEBI:597326"/>
    </cofactor>
</comment>
<proteinExistence type="inferred from homology"/>
<dbReference type="SUPFAM" id="SSF53383">
    <property type="entry name" value="PLP-dependent transferases"/>
    <property type="match status" value="1"/>
</dbReference>
<dbReference type="PANTHER" id="PTHR46383">
    <property type="entry name" value="ASPARTATE AMINOTRANSFERASE"/>
    <property type="match status" value="1"/>
</dbReference>
<evidence type="ECO:0000256" key="1">
    <source>
        <dbReference type="ARBA" id="ARBA00001933"/>
    </source>
</evidence>
<comment type="similarity">
    <text evidence="2">Belongs to the class-I pyridoxal-phosphate-dependent aminotransferase family.</text>
</comment>
<sequence>MTISERVKNINPSQTLAITAQALKMKREGKKVISFGAGEPDFDTPENIGEAAISAIKKGFTHYTTSPAALLHSLKEGCTWQILLIY</sequence>